<reference evidence="2 3" key="1">
    <citation type="submission" date="2019-03" db="EMBL/GenBank/DDBJ databases">
        <title>First draft genome of Liparis tanakae, snailfish: a comprehensive survey of snailfish specific genes.</title>
        <authorList>
            <person name="Kim W."/>
            <person name="Song I."/>
            <person name="Jeong J.-H."/>
            <person name="Kim D."/>
            <person name="Kim S."/>
            <person name="Ryu S."/>
            <person name="Song J.Y."/>
            <person name="Lee S.K."/>
        </authorList>
    </citation>
    <scope>NUCLEOTIDE SEQUENCE [LARGE SCALE GENOMIC DNA]</scope>
    <source>
        <tissue evidence="2">Muscle</tissue>
    </source>
</reference>
<proteinExistence type="predicted"/>
<evidence type="ECO:0000313" key="2">
    <source>
        <dbReference type="EMBL" id="TNN44626.1"/>
    </source>
</evidence>
<keyword evidence="3" id="KW-1185">Reference proteome</keyword>
<dbReference type="EMBL" id="SRLO01000892">
    <property type="protein sequence ID" value="TNN44626.1"/>
    <property type="molecule type" value="Genomic_DNA"/>
</dbReference>
<evidence type="ECO:0000313" key="3">
    <source>
        <dbReference type="Proteomes" id="UP000314294"/>
    </source>
</evidence>
<evidence type="ECO:0000256" key="1">
    <source>
        <dbReference type="SAM" id="MobiDB-lite"/>
    </source>
</evidence>
<sequence>MPACPFHGRHAAGSRRANKRHSKPIRHEGGLGAAAAAAAVDHAFGSSCGAGGVHDEQGMVEWKLLKLQLSSLSCQTGQQHTRNKKRAETEMTKRPLRKTLLKEESTDVELQMAPMLAAANMASTAWMPLGRPRLSQFHELSENYGGLGVT</sequence>
<dbReference type="Proteomes" id="UP000314294">
    <property type="component" value="Unassembled WGS sequence"/>
</dbReference>
<feature type="region of interest" description="Disordered" evidence="1">
    <location>
        <begin position="1"/>
        <end position="26"/>
    </location>
</feature>
<dbReference type="AlphaFoldDB" id="A0A4Z2FTS5"/>
<comment type="caution">
    <text evidence="2">The sequence shown here is derived from an EMBL/GenBank/DDBJ whole genome shotgun (WGS) entry which is preliminary data.</text>
</comment>
<protein>
    <submittedName>
        <fullName evidence="2">Uncharacterized protein</fullName>
    </submittedName>
</protein>
<name>A0A4Z2FTS5_9TELE</name>
<feature type="compositionally biased region" description="Basic residues" evidence="1">
    <location>
        <begin position="7"/>
        <end position="24"/>
    </location>
</feature>
<accession>A0A4Z2FTS5</accession>
<gene>
    <name evidence="2" type="ORF">EYF80_045159</name>
</gene>
<organism evidence="2 3">
    <name type="scientific">Liparis tanakae</name>
    <name type="common">Tanaka's snailfish</name>
    <dbReference type="NCBI Taxonomy" id="230148"/>
    <lineage>
        <taxon>Eukaryota</taxon>
        <taxon>Metazoa</taxon>
        <taxon>Chordata</taxon>
        <taxon>Craniata</taxon>
        <taxon>Vertebrata</taxon>
        <taxon>Euteleostomi</taxon>
        <taxon>Actinopterygii</taxon>
        <taxon>Neopterygii</taxon>
        <taxon>Teleostei</taxon>
        <taxon>Neoteleostei</taxon>
        <taxon>Acanthomorphata</taxon>
        <taxon>Eupercaria</taxon>
        <taxon>Perciformes</taxon>
        <taxon>Cottioidei</taxon>
        <taxon>Cottales</taxon>
        <taxon>Liparidae</taxon>
        <taxon>Liparis</taxon>
    </lineage>
</organism>